<dbReference type="Proteomes" id="UP000182146">
    <property type="component" value="Unassembled WGS sequence"/>
</dbReference>
<evidence type="ECO:0000256" key="16">
    <source>
        <dbReference type="ARBA" id="ARBA00047712"/>
    </source>
</evidence>
<dbReference type="PROSITE" id="PS51085">
    <property type="entry name" value="2FE2S_FER_2"/>
    <property type="match status" value="1"/>
</dbReference>
<dbReference type="PANTHER" id="PTHR43105:SF10">
    <property type="entry name" value="NADH-QUINONE OXIDOREDUCTASE SUBUNIT G"/>
    <property type="match status" value="1"/>
</dbReference>
<feature type="domain" description="4Fe-4S Mo/W bis-MGD-type" evidence="19">
    <location>
        <begin position="217"/>
        <end position="273"/>
    </location>
</feature>
<keyword evidence="11" id="KW-0411">Iron-sulfur</keyword>
<organism evidence="21 22">
    <name type="scientific">Geoalkalibacter ferrihydriticus</name>
    <dbReference type="NCBI Taxonomy" id="392333"/>
    <lineage>
        <taxon>Bacteria</taxon>
        <taxon>Pseudomonadati</taxon>
        <taxon>Thermodesulfobacteriota</taxon>
        <taxon>Desulfuromonadia</taxon>
        <taxon>Desulfuromonadales</taxon>
        <taxon>Geoalkalibacteraceae</taxon>
        <taxon>Geoalkalibacter</taxon>
    </lineage>
</organism>
<dbReference type="InterPro" id="IPR006963">
    <property type="entry name" value="Mopterin_OxRdtase_4Fe-4S_dom"/>
</dbReference>
<keyword evidence="5" id="KW-0004">4Fe-4S</keyword>
<dbReference type="InterPro" id="IPR054351">
    <property type="entry name" value="NADH_UbQ_OxRdtase_ferredoxin"/>
</dbReference>
<dbReference type="Pfam" id="PF01568">
    <property type="entry name" value="Molydop_binding"/>
    <property type="match status" value="1"/>
</dbReference>
<dbReference type="Pfam" id="PF13510">
    <property type="entry name" value="Fer2_4"/>
    <property type="match status" value="1"/>
</dbReference>
<keyword evidence="6" id="KW-0001">2Fe-2S</keyword>
<accession>A0A1G9T724</accession>
<dbReference type="GO" id="GO:0048038">
    <property type="term" value="F:quinone binding"/>
    <property type="evidence" value="ECO:0007669"/>
    <property type="project" value="UniProtKB-KW"/>
</dbReference>
<evidence type="ECO:0000313" key="22">
    <source>
        <dbReference type="Proteomes" id="UP000182146"/>
    </source>
</evidence>
<sequence>MPKLTIDNRSVEVPHGTSVLEAAKKLGIVIPHFCYHEALGAVGACRLCAMSFEDGPVQGVQMSCMVIAQDGMVVSTGDPTVVELRAHVIEWLMMNHPHDCPVCDAGGECQLQDMTLAGGHTQRRYAGRKRTYLNQDLGPFIAHEMNRCIQCYRCVRTYQDYCGGNDFGALGSRQRVYFGRFRDGRLESPFSGNLVDVCPTGVLTDKTYRFKSRFWDLQEAPSICPHCSLGCATIPGGRYRELQRIRAGINRRTNGFFICDRGRFGYGHVNHPERPRVPRHGAAEVSWPQAVQALNQALAGLVAAHGAQALAFLGSPRASLEANAQLQRWARQLGSERIAFSPHAGRDRAARALTAVPGSLRRSLEAVRSSDLILMVGADPLAEAPLLALAVRQAVRSGAQAVFIDPRPISFPCLFTHLPLPPWRLGDVPGALERDDFSSLSSQQGTFLEGVHKALGKARRPVLIGGGDLLGAAGLARLAALAQALSSAERPCGFMGLTAGPNSYGAALLAGKGPDCDELLEAMRAGEIKALICLEVDPLSDAADPERAAEALQGLELLAVLDYLPTPTAQAAHILLPTTASAESEGCFVNNEGRMQAFAPALAPGIALCESAAGDHPPRAFSSETPGDQPRPAWEVLAELAGTRPSLHDLRSAIESAEDCFSGLAALQTEGEGVRTAEAAAPPLATSGAEEDDIPRNGELALLICEDFFGAEEIAFFSAPLDAVRPEPRIGLHVEDAARLGVGNGEQVRLIVGRQEVVLPVVLSTESAPGVALLSRVRGSAVENFVPGSRARSCRIEPEARHD</sequence>
<dbReference type="Pfam" id="PF00384">
    <property type="entry name" value="Molybdopterin"/>
    <property type="match status" value="1"/>
</dbReference>
<dbReference type="Pfam" id="PF22117">
    <property type="entry name" value="Fer4_Nqo3"/>
    <property type="match status" value="1"/>
</dbReference>
<keyword evidence="9" id="KW-1278">Translocase</keyword>
<dbReference type="Gene3D" id="3.40.50.740">
    <property type="match status" value="2"/>
</dbReference>
<evidence type="ECO:0000256" key="7">
    <source>
        <dbReference type="ARBA" id="ARBA00022719"/>
    </source>
</evidence>
<dbReference type="InterPro" id="IPR006657">
    <property type="entry name" value="MoPterin_dinucl-bd_dom"/>
</dbReference>
<evidence type="ECO:0000259" key="18">
    <source>
        <dbReference type="PROSITE" id="PS51085"/>
    </source>
</evidence>
<dbReference type="GO" id="GO:0008137">
    <property type="term" value="F:NADH dehydrogenase (ubiquinone) activity"/>
    <property type="evidence" value="ECO:0007669"/>
    <property type="project" value="InterPro"/>
</dbReference>
<dbReference type="GO" id="GO:0043546">
    <property type="term" value="F:molybdopterin cofactor binding"/>
    <property type="evidence" value="ECO:0007669"/>
    <property type="project" value="InterPro"/>
</dbReference>
<dbReference type="GO" id="GO:0003954">
    <property type="term" value="F:NADH dehydrogenase activity"/>
    <property type="evidence" value="ECO:0007669"/>
    <property type="project" value="TreeGrafter"/>
</dbReference>
<dbReference type="GO" id="GO:0016020">
    <property type="term" value="C:membrane"/>
    <property type="evidence" value="ECO:0007669"/>
    <property type="project" value="UniProtKB-SubCell"/>
</dbReference>
<dbReference type="Gene3D" id="3.40.228.10">
    <property type="entry name" value="Dimethylsulfoxide Reductase, domain 2"/>
    <property type="match status" value="1"/>
</dbReference>
<comment type="similarity">
    <text evidence="4 17">Belongs to the complex I 75 kDa subunit family.</text>
</comment>
<protein>
    <submittedName>
        <fullName evidence="21">NADH dehydrogenase subunit G</fullName>
    </submittedName>
</protein>
<evidence type="ECO:0000256" key="9">
    <source>
        <dbReference type="ARBA" id="ARBA00022967"/>
    </source>
</evidence>
<feature type="domain" description="4Fe-4S His(Cys)3-ligated-type" evidence="20">
    <location>
        <begin position="80"/>
        <end position="119"/>
    </location>
</feature>
<keyword evidence="10" id="KW-0408">Iron</keyword>
<dbReference type="InterPro" id="IPR019574">
    <property type="entry name" value="NADH_UbQ_OxRdtase_Gsu_4Fe4S-bd"/>
</dbReference>
<dbReference type="SUPFAM" id="SSF50692">
    <property type="entry name" value="ADC-like"/>
    <property type="match status" value="1"/>
</dbReference>
<evidence type="ECO:0000256" key="17">
    <source>
        <dbReference type="RuleBase" id="RU004523"/>
    </source>
</evidence>
<dbReference type="Pfam" id="PF04879">
    <property type="entry name" value="Molybdop_Fe4S4"/>
    <property type="match status" value="1"/>
</dbReference>
<dbReference type="GO" id="GO:0051537">
    <property type="term" value="F:2 iron, 2 sulfur cluster binding"/>
    <property type="evidence" value="ECO:0007669"/>
    <property type="project" value="UniProtKB-KW"/>
</dbReference>
<dbReference type="EMBL" id="FNGU01000006">
    <property type="protein sequence ID" value="SDM43474.1"/>
    <property type="molecule type" value="Genomic_DNA"/>
</dbReference>
<evidence type="ECO:0000256" key="11">
    <source>
        <dbReference type="ARBA" id="ARBA00023014"/>
    </source>
</evidence>
<evidence type="ECO:0000256" key="6">
    <source>
        <dbReference type="ARBA" id="ARBA00022714"/>
    </source>
</evidence>
<dbReference type="InterPro" id="IPR000283">
    <property type="entry name" value="NADH_UbQ_OxRdtase_75kDa_su_CS"/>
</dbReference>
<dbReference type="SUPFAM" id="SSF54862">
    <property type="entry name" value="4Fe-4S ferredoxins"/>
    <property type="match status" value="1"/>
</dbReference>
<evidence type="ECO:0000256" key="2">
    <source>
        <dbReference type="ARBA" id="ARBA00002378"/>
    </source>
</evidence>
<dbReference type="InterPro" id="IPR009010">
    <property type="entry name" value="Asp_de-COase-like_dom_sf"/>
</dbReference>
<dbReference type="InterPro" id="IPR006656">
    <property type="entry name" value="Mopterin_OxRdtase"/>
</dbReference>
<evidence type="ECO:0000256" key="15">
    <source>
        <dbReference type="ARBA" id="ARBA00034078"/>
    </source>
</evidence>
<dbReference type="FunFam" id="3.10.20.740:FF:000004">
    <property type="entry name" value="NADH-quinone oxidoreductase"/>
    <property type="match status" value="1"/>
</dbReference>
<name>A0A1G9T724_9BACT</name>
<keyword evidence="13" id="KW-0830">Ubiquinone</keyword>
<evidence type="ECO:0000256" key="13">
    <source>
        <dbReference type="ARBA" id="ARBA00023075"/>
    </source>
</evidence>
<keyword evidence="14" id="KW-0472">Membrane</keyword>
<evidence type="ECO:0000256" key="5">
    <source>
        <dbReference type="ARBA" id="ARBA00022485"/>
    </source>
</evidence>
<evidence type="ECO:0000256" key="4">
    <source>
        <dbReference type="ARBA" id="ARBA00005404"/>
    </source>
</evidence>
<evidence type="ECO:0000256" key="12">
    <source>
        <dbReference type="ARBA" id="ARBA00023027"/>
    </source>
</evidence>
<evidence type="ECO:0000256" key="8">
    <source>
        <dbReference type="ARBA" id="ARBA00022723"/>
    </source>
</evidence>
<reference evidence="21 22" key="1">
    <citation type="submission" date="2016-10" db="EMBL/GenBank/DDBJ databases">
        <authorList>
            <person name="de Groot N.N."/>
        </authorList>
    </citation>
    <scope>NUCLEOTIDE SEQUENCE [LARGE SCALE GENOMIC DNA]</scope>
    <source>
        <strain evidence="21 22">DSM 17813</strain>
    </source>
</reference>
<keyword evidence="8" id="KW-0479">Metal-binding</keyword>
<dbReference type="CDD" id="cd00207">
    <property type="entry name" value="fer2"/>
    <property type="match status" value="1"/>
</dbReference>
<dbReference type="RefSeq" id="WP_052446391.1">
    <property type="nucleotide sequence ID" value="NZ_FNGU01000006.1"/>
</dbReference>
<dbReference type="Gene3D" id="2.20.25.90">
    <property type="entry name" value="ADC-like domains"/>
    <property type="match status" value="1"/>
</dbReference>
<dbReference type="PROSITE" id="PS00641">
    <property type="entry name" value="COMPLEX1_75K_1"/>
    <property type="match status" value="1"/>
</dbReference>
<dbReference type="InterPro" id="IPR036010">
    <property type="entry name" value="2Fe-2S_ferredoxin-like_sf"/>
</dbReference>
<dbReference type="PROSITE" id="PS00642">
    <property type="entry name" value="COMPLEX1_75K_2"/>
    <property type="match status" value="1"/>
</dbReference>
<evidence type="ECO:0000256" key="3">
    <source>
        <dbReference type="ARBA" id="ARBA00004370"/>
    </source>
</evidence>
<evidence type="ECO:0000259" key="19">
    <source>
        <dbReference type="PROSITE" id="PS51669"/>
    </source>
</evidence>
<dbReference type="GO" id="GO:0042773">
    <property type="term" value="P:ATP synthesis coupled electron transport"/>
    <property type="evidence" value="ECO:0007669"/>
    <property type="project" value="InterPro"/>
</dbReference>
<dbReference type="PANTHER" id="PTHR43105">
    <property type="entry name" value="RESPIRATORY NITRATE REDUCTASE"/>
    <property type="match status" value="1"/>
</dbReference>
<dbReference type="Gene3D" id="2.40.40.20">
    <property type="match status" value="1"/>
</dbReference>
<proteinExistence type="inferred from homology"/>
<gene>
    <name evidence="21" type="ORF">SAMN05660860_02505</name>
</gene>
<dbReference type="STRING" id="392333.SAMN05660860_02505"/>
<dbReference type="GO" id="GO:0051539">
    <property type="term" value="F:4 iron, 4 sulfur cluster binding"/>
    <property type="evidence" value="ECO:0007669"/>
    <property type="project" value="UniProtKB-KW"/>
</dbReference>
<feature type="domain" description="2Fe-2S ferredoxin-type" evidence="18">
    <location>
        <begin position="2"/>
        <end position="80"/>
    </location>
</feature>
<comment type="catalytic activity">
    <reaction evidence="16">
        <text>a quinone + NADH + 5 H(+)(in) = a quinol + NAD(+) + 4 H(+)(out)</text>
        <dbReference type="Rhea" id="RHEA:57888"/>
        <dbReference type="ChEBI" id="CHEBI:15378"/>
        <dbReference type="ChEBI" id="CHEBI:24646"/>
        <dbReference type="ChEBI" id="CHEBI:57540"/>
        <dbReference type="ChEBI" id="CHEBI:57945"/>
        <dbReference type="ChEBI" id="CHEBI:132124"/>
    </reaction>
</comment>
<dbReference type="SMART" id="SM00926">
    <property type="entry name" value="Molybdop_Fe4S4"/>
    <property type="match status" value="1"/>
</dbReference>
<dbReference type="PROSITE" id="PS51669">
    <property type="entry name" value="4FE4S_MOW_BIS_MGD"/>
    <property type="match status" value="1"/>
</dbReference>
<dbReference type="SUPFAM" id="SSF54292">
    <property type="entry name" value="2Fe-2S ferredoxin-like"/>
    <property type="match status" value="1"/>
</dbReference>
<comment type="subcellular location">
    <subcellularLocation>
        <location evidence="3">Membrane</location>
    </subcellularLocation>
</comment>
<dbReference type="Gene3D" id="3.10.20.740">
    <property type="match status" value="1"/>
</dbReference>
<dbReference type="OrthoDB" id="9816402at2"/>
<dbReference type="Pfam" id="PF10588">
    <property type="entry name" value="NADH-G_4Fe-4S_3"/>
    <property type="match status" value="1"/>
</dbReference>
<comment type="cofactor">
    <cofactor evidence="1">
        <name>[4Fe-4S] cluster</name>
        <dbReference type="ChEBI" id="CHEBI:49883"/>
    </cofactor>
</comment>
<keyword evidence="7" id="KW-0874">Quinone</keyword>
<keyword evidence="12" id="KW-0520">NAD</keyword>
<evidence type="ECO:0000256" key="10">
    <source>
        <dbReference type="ARBA" id="ARBA00023004"/>
    </source>
</evidence>
<dbReference type="SMART" id="SM00929">
    <property type="entry name" value="NADH-G_4Fe-4S_3"/>
    <property type="match status" value="1"/>
</dbReference>
<dbReference type="SUPFAM" id="SSF53706">
    <property type="entry name" value="Formate dehydrogenase/DMSO reductase, domains 1-3"/>
    <property type="match status" value="1"/>
</dbReference>
<dbReference type="InterPro" id="IPR050123">
    <property type="entry name" value="Prok_molybdopt-oxidoreductase"/>
</dbReference>
<comment type="cofactor">
    <cofactor evidence="15">
        <name>[2Fe-2S] cluster</name>
        <dbReference type="ChEBI" id="CHEBI:190135"/>
    </cofactor>
</comment>
<dbReference type="PROSITE" id="PS51839">
    <property type="entry name" value="4FE4S_HC3"/>
    <property type="match status" value="1"/>
</dbReference>
<dbReference type="InterPro" id="IPR001041">
    <property type="entry name" value="2Fe-2S_ferredoxin-type"/>
</dbReference>
<evidence type="ECO:0000313" key="21">
    <source>
        <dbReference type="EMBL" id="SDM43474.1"/>
    </source>
</evidence>
<dbReference type="GO" id="GO:0046872">
    <property type="term" value="F:metal ion binding"/>
    <property type="evidence" value="ECO:0007669"/>
    <property type="project" value="UniProtKB-KW"/>
</dbReference>
<comment type="function">
    <text evidence="2">NDH-1 shuttles electrons from NADH, via FMN and iron-sulfur (Fe-S) centers, to quinones in the respiratory chain. The immediate electron acceptor for the enzyme in this species is believed to be ubiquinone. Couples the redox reaction to proton translocation (for every two electrons transferred, four hydrogen ions are translocated across the cytoplasmic membrane), and thus conserves the redox energy in a proton gradient.</text>
</comment>
<evidence type="ECO:0000259" key="20">
    <source>
        <dbReference type="PROSITE" id="PS51839"/>
    </source>
</evidence>
<evidence type="ECO:0000256" key="1">
    <source>
        <dbReference type="ARBA" id="ARBA00001966"/>
    </source>
</evidence>
<dbReference type="AlphaFoldDB" id="A0A1G9T724"/>
<evidence type="ECO:0000256" key="14">
    <source>
        <dbReference type="ARBA" id="ARBA00023136"/>
    </source>
</evidence>
<dbReference type="NCBIfam" id="TIGR01973">
    <property type="entry name" value="NuoG"/>
    <property type="match status" value="1"/>
</dbReference>
<dbReference type="InterPro" id="IPR010228">
    <property type="entry name" value="NADH_UbQ_OxRdtase_Gsu"/>
</dbReference>